<gene>
    <name evidence="2" type="ORF">FJZ47_22515</name>
</gene>
<evidence type="ECO:0000259" key="1">
    <source>
        <dbReference type="Pfam" id="PF01717"/>
    </source>
</evidence>
<dbReference type="GO" id="GO:0008270">
    <property type="term" value="F:zinc ion binding"/>
    <property type="evidence" value="ECO:0007669"/>
    <property type="project" value="InterPro"/>
</dbReference>
<accession>A0A937W4M2</accession>
<dbReference type="InterPro" id="IPR002629">
    <property type="entry name" value="Met_Synth_C/arc"/>
</dbReference>
<feature type="non-terminal residue" evidence="2">
    <location>
        <position position="1"/>
    </location>
</feature>
<dbReference type="AlphaFoldDB" id="A0A937W4M2"/>
<dbReference type="EMBL" id="VGLS01000949">
    <property type="protein sequence ID" value="MBM3226547.1"/>
    <property type="molecule type" value="Genomic_DNA"/>
</dbReference>
<dbReference type="PANTHER" id="PTHR43844:SF2">
    <property type="entry name" value="SYNTHASE, VITAMIN-B12 INDEPENDENT, PUTATIVE (AFU_ORTHOLOGUE AFUA_3G12060)-RELATED"/>
    <property type="match status" value="1"/>
</dbReference>
<dbReference type="Gene3D" id="3.20.20.210">
    <property type="match status" value="1"/>
</dbReference>
<reference evidence="2" key="1">
    <citation type="submission" date="2019-03" db="EMBL/GenBank/DDBJ databases">
        <title>Lake Tanganyika Metagenome-Assembled Genomes (MAGs).</title>
        <authorList>
            <person name="Tran P."/>
        </authorList>
    </citation>
    <scope>NUCLEOTIDE SEQUENCE</scope>
    <source>
        <strain evidence="2">K_DeepCast_65m_m2_066</strain>
    </source>
</reference>
<evidence type="ECO:0000313" key="2">
    <source>
        <dbReference type="EMBL" id="MBM3226547.1"/>
    </source>
</evidence>
<evidence type="ECO:0000313" key="3">
    <source>
        <dbReference type="Proteomes" id="UP000712673"/>
    </source>
</evidence>
<dbReference type="PANTHER" id="PTHR43844">
    <property type="entry name" value="METHIONINE SYNTHASE"/>
    <property type="match status" value="1"/>
</dbReference>
<dbReference type="Proteomes" id="UP000712673">
    <property type="component" value="Unassembled WGS sequence"/>
</dbReference>
<dbReference type="Pfam" id="PF01717">
    <property type="entry name" value="Meth_synt_2"/>
    <property type="match status" value="1"/>
</dbReference>
<dbReference type="GO" id="GO:0003871">
    <property type="term" value="F:5-methyltetrahydropteroyltriglutamate-homocysteine S-methyltransferase activity"/>
    <property type="evidence" value="ECO:0007669"/>
    <property type="project" value="InterPro"/>
</dbReference>
<comment type="caution">
    <text evidence="2">The sequence shown here is derived from an EMBL/GenBank/DDBJ whole genome shotgun (WGS) entry which is preliminary data.</text>
</comment>
<protein>
    <recommendedName>
        <fullName evidence="1">Cobalamin-independent methionine synthase MetE C-terminal/archaeal domain-containing protein</fullName>
    </recommendedName>
</protein>
<organism evidence="2 3">
    <name type="scientific">Tectimicrobiota bacterium</name>
    <dbReference type="NCBI Taxonomy" id="2528274"/>
    <lineage>
        <taxon>Bacteria</taxon>
        <taxon>Pseudomonadati</taxon>
        <taxon>Nitrospinota/Tectimicrobiota group</taxon>
        <taxon>Candidatus Tectimicrobiota</taxon>
    </lineage>
</organism>
<dbReference type="GO" id="GO:0009086">
    <property type="term" value="P:methionine biosynthetic process"/>
    <property type="evidence" value="ECO:0007669"/>
    <property type="project" value="InterPro"/>
</dbReference>
<sequence>LRYVLQLNDPHTQQQMRQAGQSVEQAIDETIAADNATLQGARRAGVTIGLHMCRGNNRSAWRTAGSYDAIADKAFNLLEVDRFLLEYDTDRAGGFEPLRFVPKNKMVVLGLISSKDPRLESPDQLRRRIDEAARYVPLEALALSPQCGFASTAPGNLLTWDEQRRKLELVVETARQVWG</sequence>
<proteinExistence type="predicted"/>
<feature type="domain" description="Cobalamin-independent methionine synthase MetE C-terminal/archaeal" evidence="1">
    <location>
        <begin position="4"/>
        <end position="175"/>
    </location>
</feature>
<dbReference type="InterPro" id="IPR038071">
    <property type="entry name" value="UROD/MetE-like_sf"/>
</dbReference>
<dbReference type="SUPFAM" id="SSF51726">
    <property type="entry name" value="UROD/MetE-like"/>
    <property type="match status" value="1"/>
</dbReference>
<name>A0A937W4M2_UNCTE</name>